<organism evidence="1 2">
    <name type="scientific">Cloeon dipterum</name>
    <dbReference type="NCBI Taxonomy" id="197152"/>
    <lineage>
        <taxon>Eukaryota</taxon>
        <taxon>Metazoa</taxon>
        <taxon>Ecdysozoa</taxon>
        <taxon>Arthropoda</taxon>
        <taxon>Hexapoda</taxon>
        <taxon>Insecta</taxon>
        <taxon>Pterygota</taxon>
        <taxon>Palaeoptera</taxon>
        <taxon>Ephemeroptera</taxon>
        <taxon>Pisciforma</taxon>
        <taxon>Baetidae</taxon>
        <taxon>Cloeon</taxon>
    </lineage>
</organism>
<proteinExistence type="predicted"/>
<sequence>MFDMTKACEEMKQTSRIEHLQLNPNGLSSLADNAEKFPHVTSVSLDWKKCPLLNIARMNLEPLEKFTKLTHLENYDLNCDLDAFTILFKIGANLESLYFGYTQEIKLDIDLGIIKRYCPKLVTLEIIGYGVEDSFSLESFTSLLDLQIKFKFDSSKDLKLSNLLAAPNLKIVKLSGFRKTDSSLGSRSFEWSKTHFTTVMDDETVLNLAKKRLQNLRAKNYSLEKLAVRTILKNVRFYLEIDDQLGQLKSLPGVLREKILQTLIMRKNIDDDGKAEVFKDLMGIFPYLLSSRTRYIELNGILSFVCPNRIASLVKERECCAQLLEWIETLAPKVETLIIKQNYTFPEISYPLDNKPTVLPKMLRSLKKMQHLKTLRVDLFRFKKNDLLEMCKNLPNLHNLNILCHVSGPDPSPEAFTGSFCNVKELTFNNTYWLSDLCNQHLPEIEIVPFNQSEIFDWRRLIYDKYESLKSSILPTEVLTELKDLELRYPFLSYPRNEDDTMILSNILSAPKLEKVVLEGTCLNEADLLKLNSLIENKLILSQLHTFHFYLNCYVNERLKYLTNVLKTACSILPKLSDFRVGRDIYFDHPLLTCAIRKDDQVFDKCIHNLVSLFENEK</sequence>
<dbReference type="Gene3D" id="3.80.10.10">
    <property type="entry name" value="Ribonuclease Inhibitor"/>
    <property type="match status" value="1"/>
</dbReference>
<name>A0A8S1D581_9INSE</name>
<dbReference type="EMBL" id="CADEPI010000107">
    <property type="protein sequence ID" value="CAB3375028.1"/>
    <property type="molecule type" value="Genomic_DNA"/>
</dbReference>
<gene>
    <name evidence="1" type="ORF">CLODIP_2_CD13021</name>
</gene>
<comment type="caution">
    <text evidence="1">The sequence shown here is derived from an EMBL/GenBank/DDBJ whole genome shotgun (WGS) entry which is preliminary data.</text>
</comment>
<evidence type="ECO:0000313" key="2">
    <source>
        <dbReference type="Proteomes" id="UP000494165"/>
    </source>
</evidence>
<dbReference type="InterPro" id="IPR032675">
    <property type="entry name" value="LRR_dom_sf"/>
</dbReference>
<protein>
    <submittedName>
        <fullName evidence="1">Uncharacterized protein</fullName>
    </submittedName>
</protein>
<keyword evidence="2" id="KW-1185">Reference proteome</keyword>
<evidence type="ECO:0000313" key="1">
    <source>
        <dbReference type="EMBL" id="CAB3375028.1"/>
    </source>
</evidence>
<accession>A0A8S1D581</accession>
<reference evidence="1 2" key="1">
    <citation type="submission" date="2020-04" db="EMBL/GenBank/DDBJ databases">
        <authorList>
            <person name="Alioto T."/>
            <person name="Alioto T."/>
            <person name="Gomez Garrido J."/>
        </authorList>
    </citation>
    <scope>NUCLEOTIDE SEQUENCE [LARGE SCALE GENOMIC DNA]</scope>
</reference>
<dbReference type="Proteomes" id="UP000494165">
    <property type="component" value="Unassembled WGS sequence"/>
</dbReference>
<dbReference type="SUPFAM" id="SSF52047">
    <property type="entry name" value="RNI-like"/>
    <property type="match status" value="1"/>
</dbReference>
<dbReference type="AlphaFoldDB" id="A0A8S1D581"/>